<keyword evidence="7" id="KW-0325">Glycoprotein</keyword>
<dbReference type="VEuPathDB" id="VectorBase:ADAR2_002585"/>
<reference evidence="11" key="4">
    <citation type="submission" date="2015-06" db="UniProtKB">
        <authorList>
            <consortium name="EnsemblMetazoa"/>
        </authorList>
    </citation>
    <scope>IDENTIFICATION</scope>
</reference>
<evidence type="ECO:0000256" key="2">
    <source>
        <dbReference type="ARBA" id="ARBA00022525"/>
    </source>
</evidence>
<comment type="similarity">
    <text evidence="8">Belongs to the peptidase S1 family. CLIP subfamily.</text>
</comment>
<dbReference type="HOGENOM" id="CLU_696808_0_0_1"/>
<organism evidence="10">
    <name type="scientific">Anopheles darlingi</name>
    <name type="common">Mosquito</name>
    <dbReference type="NCBI Taxonomy" id="43151"/>
    <lineage>
        <taxon>Eukaryota</taxon>
        <taxon>Metazoa</taxon>
        <taxon>Ecdysozoa</taxon>
        <taxon>Arthropoda</taxon>
        <taxon>Hexapoda</taxon>
        <taxon>Insecta</taxon>
        <taxon>Pterygota</taxon>
        <taxon>Neoptera</taxon>
        <taxon>Endopterygota</taxon>
        <taxon>Diptera</taxon>
        <taxon>Nematocera</taxon>
        <taxon>Culicoidea</taxon>
        <taxon>Culicidae</taxon>
        <taxon>Anophelinae</taxon>
        <taxon>Anopheles</taxon>
    </lineage>
</organism>
<dbReference type="GO" id="GO:0004252">
    <property type="term" value="F:serine-type endopeptidase activity"/>
    <property type="evidence" value="ECO:0007669"/>
    <property type="project" value="InterPro"/>
</dbReference>
<evidence type="ECO:0000256" key="6">
    <source>
        <dbReference type="ARBA" id="ARBA00023157"/>
    </source>
</evidence>
<proteinExistence type="inferred from homology"/>
<gene>
    <name evidence="10" type="ORF">AND_007894</name>
</gene>
<dbReference type="Pfam" id="PF00089">
    <property type="entry name" value="Trypsin"/>
    <property type="match status" value="1"/>
</dbReference>
<dbReference type="PROSITE" id="PS50240">
    <property type="entry name" value="TRYPSIN_DOM"/>
    <property type="match status" value="1"/>
</dbReference>
<evidence type="ECO:0000256" key="1">
    <source>
        <dbReference type="ARBA" id="ARBA00004613"/>
    </source>
</evidence>
<dbReference type="SMART" id="SM00020">
    <property type="entry name" value="Tryp_SPc"/>
    <property type="match status" value="1"/>
</dbReference>
<dbReference type="Proteomes" id="UP000000673">
    <property type="component" value="Unassembled WGS sequence"/>
</dbReference>
<dbReference type="Gene3D" id="2.40.10.10">
    <property type="entry name" value="Trypsin-like serine proteases"/>
    <property type="match status" value="2"/>
</dbReference>
<keyword evidence="4" id="KW-0732">Signal</keyword>
<dbReference type="AlphaFoldDB" id="W5JC72"/>
<evidence type="ECO:0000256" key="8">
    <source>
        <dbReference type="ARBA" id="ARBA00024195"/>
    </source>
</evidence>
<evidence type="ECO:0000256" key="7">
    <source>
        <dbReference type="ARBA" id="ARBA00023180"/>
    </source>
</evidence>
<reference evidence="10 12" key="1">
    <citation type="journal article" date="2010" name="BMC Genomics">
        <title>Combination of measures distinguishes pre-miRNAs from other stem-loops in the genome of the newly sequenced Anopheles darlingi.</title>
        <authorList>
            <person name="Mendes N.D."/>
            <person name="Freitas A.T."/>
            <person name="Vasconcelos A.T."/>
            <person name="Sagot M.F."/>
        </authorList>
    </citation>
    <scope>NUCLEOTIDE SEQUENCE</scope>
</reference>
<dbReference type="GO" id="GO:0045087">
    <property type="term" value="P:innate immune response"/>
    <property type="evidence" value="ECO:0007669"/>
    <property type="project" value="UniProtKB-KW"/>
</dbReference>
<dbReference type="GO" id="GO:0006508">
    <property type="term" value="P:proteolysis"/>
    <property type="evidence" value="ECO:0007669"/>
    <property type="project" value="InterPro"/>
</dbReference>
<dbReference type="InterPro" id="IPR009003">
    <property type="entry name" value="Peptidase_S1_PA"/>
</dbReference>
<evidence type="ECO:0000313" key="11">
    <source>
        <dbReference type="EnsemblMetazoa" id="ADAC007894-PA"/>
    </source>
</evidence>
<dbReference type="InterPro" id="IPR043504">
    <property type="entry name" value="Peptidase_S1_PA_chymotrypsin"/>
</dbReference>
<keyword evidence="12" id="KW-1185">Reference proteome</keyword>
<dbReference type="VEuPathDB" id="VectorBase:ADAC007894"/>
<evidence type="ECO:0000259" key="9">
    <source>
        <dbReference type="PROSITE" id="PS50240"/>
    </source>
</evidence>
<evidence type="ECO:0000256" key="3">
    <source>
        <dbReference type="ARBA" id="ARBA00022588"/>
    </source>
</evidence>
<name>W5JC72_ANODA</name>
<dbReference type="SUPFAM" id="SSF50494">
    <property type="entry name" value="Trypsin-like serine proteases"/>
    <property type="match status" value="1"/>
</dbReference>
<dbReference type="GO" id="GO:0005576">
    <property type="term" value="C:extracellular region"/>
    <property type="evidence" value="ECO:0007669"/>
    <property type="project" value="UniProtKB-SubCell"/>
</dbReference>
<keyword evidence="5" id="KW-0391">Immunity</keyword>
<feature type="domain" description="Peptidase S1" evidence="9">
    <location>
        <begin position="91"/>
        <end position="347"/>
    </location>
</feature>
<evidence type="ECO:0000256" key="5">
    <source>
        <dbReference type="ARBA" id="ARBA00022859"/>
    </source>
</evidence>
<protein>
    <recommendedName>
        <fullName evidence="9">Peptidase S1 domain-containing protein</fullName>
    </recommendedName>
</protein>
<dbReference type="eggNOG" id="KOG3627">
    <property type="taxonomic scope" value="Eukaryota"/>
</dbReference>
<keyword evidence="2" id="KW-0964">Secreted</keyword>
<dbReference type="InterPro" id="IPR001254">
    <property type="entry name" value="Trypsin_dom"/>
</dbReference>
<dbReference type="OMA" id="HANREEC"/>
<dbReference type="EnsemblMetazoa" id="ADAC007894-RA">
    <property type="protein sequence ID" value="ADAC007894-PA"/>
    <property type="gene ID" value="ADAC007894"/>
</dbReference>
<keyword evidence="3" id="KW-0399">Innate immunity</keyword>
<sequence length="396" mass="43967">MCLPQACCPDANNSIISSDECREGNICCYLEAPFKPCMEGKGLCLPVGCYPNEADTIEVKERYNECATSETCEIVKPTCTMQNSTPTTCGLRGNIHESTDIRANRWEFPWSVAIFRVTTMFGRPFNVFLCGGTLLEDRKIVTTAECVDQERTGQLRVHLGRWDMGARSEECSQVLRVTKIVIHKDYNAMSRKNNIALLLLNSDTIQWFSSVNPVCLPTTAMSGQSDPCYIVGWDTMPTLSVNYLLKFKVKTSKSLQDCQKSVQTNYPSLAYELSPEHGCASVVKPMDKHYPCERVTGSGLVCKSSATAQYYLRGVALSALRNCSLSSINDLFVGVNKYTDWIPAMRCEAVAGTIAEIGGVRRMFGSCLRVTRITRTPHVSLVYPRTIARKAGDLDN</sequence>
<evidence type="ECO:0000313" key="12">
    <source>
        <dbReference type="Proteomes" id="UP000000673"/>
    </source>
</evidence>
<dbReference type="PANTHER" id="PTHR24256">
    <property type="entry name" value="TRYPTASE-RELATED"/>
    <property type="match status" value="1"/>
</dbReference>
<evidence type="ECO:0000256" key="4">
    <source>
        <dbReference type="ARBA" id="ARBA00022729"/>
    </source>
</evidence>
<accession>W5JC72</accession>
<dbReference type="FunFam" id="2.40.10.10:FF:000068">
    <property type="entry name" value="transmembrane protease serine 2"/>
    <property type="match status" value="1"/>
</dbReference>
<evidence type="ECO:0000313" key="10">
    <source>
        <dbReference type="EMBL" id="ETN60485.1"/>
    </source>
</evidence>
<dbReference type="InterPro" id="IPR051487">
    <property type="entry name" value="Ser/Thr_Proteases_Immune/Dev"/>
</dbReference>
<keyword evidence="6" id="KW-1015">Disulfide bond</keyword>
<comment type="subcellular location">
    <subcellularLocation>
        <location evidence="1">Secreted</location>
    </subcellularLocation>
</comment>
<dbReference type="STRING" id="43151.W5JC72"/>
<reference evidence="10" key="3">
    <citation type="journal article" date="2013" name="Nucleic Acids Res.">
        <title>The genome of Anopheles darlingi, the main neotropical malaria vector.</title>
        <authorList>
            <person name="Marinotti O."/>
            <person name="Cerqueira G.C."/>
            <person name="de Almeida L.G."/>
            <person name="Ferro M.I."/>
            <person name="Loreto E.L."/>
            <person name="Zaha A."/>
            <person name="Teixeira S.M."/>
            <person name="Wespiser A.R."/>
            <person name="Almeida E Silva A."/>
            <person name="Schlindwein A.D."/>
            <person name="Pacheco A.C."/>
            <person name="Silva A.L."/>
            <person name="Graveley B.R."/>
            <person name="Walenz B.P."/>
            <person name="Lima Bde A."/>
            <person name="Ribeiro C.A."/>
            <person name="Nunes-Silva C.G."/>
            <person name="de Carvalho C.R."/>
            <person name="Soares C.M."/>
            <person name="de Menezes C.B."/>
            <person name="Matiolli C."/>
            <person name="Caffrey D."/>
            <person name="Araujo D.A."/>
            <person name="de Oliveira D.M."/>
            <person name="Golenbock D."/>
            <person name="Grisard E.C."/>
            <person name="Fantinatti-Garboggini F."/>
            <person name="de Carvalho F.M."/>
            <person name="Barcellos F.G."/>
            <person name="Prosdocimi F."/>
            <person name="May G."/>
            <person name="Azevedo Junior G.M."/>
            <person name="Guimaraes G.M."/>
            <person name="Goldman G.H."/>
            <person name="Padilha I.Q."/>
            <person name="Batista Jda S."/>
            <person name="Ferro J.A."/>
            <person name="Ribeiro J.M."/>
            <person name="Fietto J.L."/>
            <person name="Dabbas K.M."/>
            <person name="Cerdeira L."/>
            <person name="Agnez-Lima L.F."/>
            <person name="Brocchi M."/>
            <person name="de Carvalho M.O."/>
            <person name="Teixeira Mde M."/>
            <person name="Diniz Maia Mde M."/>
            <person name="Goldman M.H."/>
            <person name="Cruz Schneider M.P."/>
            <person name="Felipe M.S."/>
            <person name="Hungria M."/>
            <person name="Nicolas M.F."/>
            <person name="Pereira M."/>
            <person name="Montes M.A."/>
            <person name="Cantao M.E."/>
            <person name="Vincentz M."/>
            <person name="Rafael M.S."/>
            <person name="Silverman N."/>
            <person name="Stoco P.H."/>
            <person name="Souza R.C."/>
            <person name="Vicentini R."/>
            <person name="Gazzinelli R.T."/>
            <person name="Neves Rde O."/>
            <person name="Silva R."/>
            <person name="Astolfi-Filho S."/>
            <person name="Maciel T.E."/>
            <person name="Urmenyi T.P."/>
            <person name="Tadei W.P."/>
            <person name="Camargo E.P."/>
            <person name="de Vasconcelos A.T."/>
        </authorList>
    </citation>
    <scope>NUCLEOTIDE SEQUENCE</scope>
</reference>
<reference evidence="10" key="2">
    <citation type="submission" date="2010-05" db="EMBL/GenBank/DDBJ databases">
        <authorList>
            <person name="Almeida L.G."/>
            <person name="Nicolas M.F."/>
            <person name="Souza R.C."/>
            <person name="Vasconcelos A.T.R."/>
        </authorList>
    </citation>
    <scope>NUCLEOTIDE SEQUENCE</scope>
</reference>
<dbReference type="EMBL" id="ADMH02001924">
    <property type="protein sequence ID" value="ETN60485.1"/>
    <property type="molecule type" value="Genomic_DNA"/>
</dbReference>